<comment type="caution">
    <text evidence="9">The sequence shown here is derived from an EMBL/GenBank/DDBJ whole genome shotgun (WGS) entry which is preliminary data.</text>
</comment>
<sequence length="304" mass="33366">MALKVAVIVLLANLVATSYGWGLEGHRVTATIAQHFLSQAAKDAVYSILDPRYRGQLGPIASWADEIKRNPAYAWSRPYHYVDSHDNPPTTCLFKASDCEDGVCVTSAIANYTKILQDCRVTMASKNEALKFLTHYIGDIAQPLHVSGRARGGNEAHCTFDGHSTQFHAVWDYMLLEKHVKTDFASSEDKFTSYLIESLESGPLSHNRTEWESCIPDAASPDGMTCILEWATDTNHISCPVWGAYSTSGDIGRGAPYDLMAQILELQLAKGGVRLAAFLNEALGKTCFSLWDYVPGGRVGVWGV</sequence>
<evidence type="ECO:0000256" key="1">
    <source>
        <dbReference type="ARBA" id="ARBA00009547"/>
    </source>
</evidence>
<dbReference type="SUPFAM" id="SSF48537">
    <property type="entry name" value="Phospholipase C/P1 nuclease"/>
    <property type="match status" value="1"/>
</dbReference>
<evidence type="ECO:0000256" key="2">
    <source>
        <dbReference type="ARBA" id="ARBA00022722"/>
    </source>
</evidence>
<dbReference type="PANTHER" id="PTHR33146">
    <property type="entry name" value="ENDONUCLEASE 4"/>
    <property type="match status" value="1"/>
</dbReference>
<dbReference type="GO" id="GO:0046872">
    <property type="term" value="F:metal ion binding"/>
    <property type="evidence" value="ECO:0007669"/>
    <property type="project" value="UniProtKB-KW"/>
</dbReference>
<comment type="similarity">
    <text evidence="1">Belongs to the nuclease type I family.</text>
</comment>
<evidence type="ECO:0000256" key="4">
    <source>
        <dbReference type="ARBA" id="ARBA00022759"/>
    </source>
</evidence>
<dbReference type="InterPro" id="IPR008947">
    <property type="entry name" value="PLipase_C/P1_nuclease_dom_sf"/>
</dbReference>
<dbReference type="AlphaFoldDB" id="A0A507C822"/>
<evidence type="ECO:0000256" key="3">
    <source>
        <dbReference type="ARBA" id="ARBA00022723"/>
    </source>
</evidence>
<evidence type="ECO:0000256" key="8">
    <source>
        <dbReference type="SAM" id="SignalP"/>
    </source>
</evidence>
<keyword evidence="7" id="KW-0325">Glycoprotein</keyword>
<evidence type="ECO:0000256" key="6">
    <source>
        <dbReference type="ARBA" id="ARBA00023157"/>
    </source>
</evidence>
<keyword evidence="3" id="KW-0479">Metal-binding</keyword>
<reference evidence="9 10" key="1">
    <citation type="journal article" date="2019" name="Sci. Rep.">
        <title>Comparative genomics of chytrid fungi reveal insights into the obligate biotrophic and pathogenic lifestyle of Synchytrium endobioticum.</title>
        <authorList>
            <person name="van de Vossenberg B.T.L.H."/>
            <person name="Warris S."/>
            <person name="Nguyen H.D.T."/>
            <person name="van Gent-Pelzer M.P.E."/>
            <person name="Joly D.L."/>
            <person name="van de Geest H.C."/>
            <person name="Bonants P.J.M."/>
            <person name="Smith D.S."/>
            <person name="Levesque C.A."/>
            <person name="van der Lee T.A.J."/>
        </authorList>
    </citation>
    <scope>NUCLEOTIDE SEQUENCE [LARGE SCALE GENOMIC DNA]</scope>
    <source>
        <strain evidence="9 10">JEL517</strain>
    </source>
</reference>
<organism evidence="9 10">
    <name type="scientific">Synchytrium microbalum</name>
    <dbReference type="NCBI Taxonomy" id="1806994"/>
    <lineage>
        <taxon>Eukaryota</taxon>
        <taxon>Fungi</taxon>
        <taxon>Fungi incertae sedis</taxon>
        <taxon>Chytridiomycota</taxon>
        <taxon>Chytridiomycota incertae sedis</taxon>
        <taxon>Chytridiomycetes</taxon>
        <taxon>Synchytriales</taxon>
        <taxon>Synchytriaceae</taxon>
        <taxon>Synchytrium</taxon>
    </lineage>
</organism>
<dbReference type="Proteomes" id="UP000319731">
    <property type="component" value="Unassembled WGS sequence"/>
</dbReference>
<dbReference type="GO" id="GO:0004519">
    <property type="term" value="F:endonuclease activity"/>
    <property type="evidence" value="ECO:0007669"/>
    <property type="project" value="UniProtKB-KW"/>
</dbReference>
<dbReference type="Gene3D" id="1.10.575.10">
    <property type="entry name" value="P1 Nuclease"/>
    <property type="match status" value="1"/>
</dbReference>
<protein>
    <recommendedName>
        <fullName evidence="11">Aspergillus nuclease S(1)</fullName>
    </recommendedName>
</protein>
<evidence type="ECO:0000313" key="9">
    <source>
        <dbReference type="EMBL" id="TPX35661.1"/>
    </source>
</evidence>
<evidence type="ECO:0000256" key="5">
    <source>
        <dbReference type="ARBA" id="ARBA00022801"/>
    </source>
</evidence>
<dbReference type="GO" id="GO:0016788">
    <property type="term" value="F:hydrolase activity, acting on ester bonds"/>
    <property type="evidence" value="ECO:0007669"/>
    <property type="project" value="InterPro"/>
</dbReference>
<dbReference type="Pfam" id="PF02265">
    <property type="entry name" value="S1-P1_nuclease"/>
    <property type="match status" value="1"/>
</dbReference>
<gene>
    <name evidence="9" type="ORF">SmJEL517_g01944</name>
</gene>
<keyword evidence="6" id="KW-1015">Disulfide bond</keyword>
<accession>A0A507C822</accession>
<keyword evidence="8" id="KW-0732">Signal</keyword>
<name>A0A507C822_9FUNG</name>
<dbReference type="EMBL" id="QEAO01000007">
    <property type="protein sequence ID" value="TPX35661.1"/>
    <property type="molecule type" value="Genomic_DNA"/>
</dbReference>
<proteinExistence type="inferred from homology"/>
<dbReference type="STRING" id="1806994.A0A507C822"/>
<dbReference type="CDD" id="cd11010">
    <property type="entry name" value="S1-P1_nuclease"/>
    <property type="match status" value="1"/>
</dbReference>
<evidence type="ECO:0008006" key="11">
    <source>
        <dbReference type="Google" id="ProtNLM"/>
    </source>
</evidence>
<keyword evidence="4" id="KW-0255">Endonuclease</keyword>
<dbReference type="PANTHER" id="PTHR33146:SF26">
    <property type="entry name" value="ENDONUCLEASE 4"/>
    <property type="match status" value="1"/>
</dbReference>
<dbReference type="OrthoDB" id="441446at2759"/>
<evidence type="ECO:0000313" key="10">
    <source>
        <dbReference type="Proteomes" id="UP000319731"/>
    </source>
</evidence>
<dbReference type="GO" id="GO:0003676">
    <property type="term" value="F:nucleic acid binding"/>
    <property type="evidence" value="ECO:0007669"/>
    <property type="project" value="InterPro"/>
</dbReference>
<feature type="chain" id="PRO_5021372521" description="Aspergillus nuclease S(1)" evidence="8">
    <location>
        <begin position="23"/>
        <end position="304"/>
    </location>
</feature>
<keyword evidence="2" id="KW-0540">Nuclease</keyword>
<dbReference type="RefSeq" id="XP_031026093.1">
    <property type="nucleotide sequence ID" value="XM_031167872.1"/>
</dbReference>
<dbReference type="GeneID" id="42003169"/>
<evidence type="ECO:0000256" key="7">
    <source>
        <dbReference type="ARBA" id="ARBA00023180"/>
    </source>
</evidence>
<dbReference type="GO" id="GO:0006308">
    <property type="term" value="P:DNA catabolic process"/>
    <property type="evidence" value="ECO:0007669"/>
    <property type="project" value="InterPro"/>
</dbReference>
<dbReference type="InterPro" id="IPR003154">
    <property type="entry name" value="S1/P1nuclease"/>
</dbReference>
<keyword evidence="10" id="KW-1185">Reference proteome</keyword>
<feature type="signal peptide" evidence="8">
    <location>
        <begin position="1"/>
        <end position="22"/>
    </location>
</feature>
<keyword evidence="5" id="KW-0378">Hydrolase</keyword>